<evidence type="ECO:0000313" key="1">
    <source>
        <dbReference type="EMBL" id="GFR28981.1"/>
    </source>
</evidence>
<feature type="non-terminal residue" evidence="1">
    <location>
        <position position="60"/>
    </location>
</feature>
<sequence>MNCDINWIGSNEDRFLPGLRLGPIGSIIFTIAGTDEILDEYFPIDYRFNGMARRDFPNLL</sequence>
<proteinExistence type="predicted"/>
<protein>
    <submittedName>
        <fullName evidence="1">Uncharacterized protein</fullName>
    </submittedName>
</protein>
<name>A0A8X6HRP7_TRICU</name>
<accession>A0A8X6HRP7</accession>
<comment type="caution">
    <text evidence="1">The sequence shown here is derived from an EMBL/GenBank/DDBJ whole genome shotgun (WGS) entry which is preliminary data.</text>
</comment>
<organism evidence="1 2">
    <name type="scientific">Trichonephila clavata</name>
    <name type="common">Joro spider</name>
    <name type="synonym">Nephila clavata</name>
    <dbReference type="NCBI Taxonomy" id="2740835"/>
    <lineage>
        <taxon>Eukaryota</taxon>
        <taxon>Metazoa</taxon>
        <taxon>Ecdysozoa</taxon>
        <taxon>Arthropoda</taxon>
        <taxon>Chelicerata</taxon>
        <taxon>Arachnida</taxon>
        <taxon>Araneae</taxon>
        <taxon>Araneomorphae</taxon>
        <taxon>Entelegynae</taxon>
        <taxon>Araneoidea</taxon>
        <taxon>Nephilidae</taxon>
        <taxon>Trichonephila</taxon>
    </lineage>
</organism>
<dbReference type="Proteomes" id="UP000887116">
    <property type="component" value="Unassembled WGS sequence"/>
</dbReference>
<reference evidence="1" key="1">
    <citation type="submission" date="2020-07" db="EMBL/GenBank/DDBJ databases">
        <title>Multicomponent nature underlies the extraordinary mechanical properties of spider dragline silk.</title>
        <authorList>
            <person name="Kono N."/>
            <person name="Nakamura H."/>
            <person name="Mori M."/>
            <person name="Yoshida Y."/>
            <person name="Ohtoshi R."/>
            <person name="Malay A.D."/>
            <person name="Moran D.A.P."/>
            <person name="Tomita M."/>
            <person name="Numata K."/>
            <person name="Arakawa K."/>
        </authorList>
    </citation>
    <scope>NUCLEOTIDE SEQUENCE</scope>
</reference>
<evidence type="ECO:0000313" key="2">
    <source>
        <dbReference type="Proteomes" id="UP000887116"/>
    </source>
</evidence>
<dbReference type="AlphaFoldDB" id="A0A8X6HRP7"/>
<keyword evidence="2" id="KW-1185">Reference proteome</keyword>
<gene>
    <name evidence="1" type="ORF">TNCT_544271</name>
</gene>
<dbReference type="EMBL" id="BMAO01009153">
    <property type="protein sequence ID" value="GFR28981.1"/>
    <property type="molecule type" value="Genomic_DNA"/>
</dbReference>